<dbReference type="Proteomes" id="UP000315540">
    <property type="component" value="Unassembled WGS sequence"/>
</dbReference>
<name>A0A504J399_9FLAO</name>
<keyword evidence="3" id="KW-0325">Glycoprotein</keyword>
<protein>
    <recommendedName>
        <fullName evidence="7">Receptor L-domain domain-containing protein</fullName>
    </recommendedName>
</protein>
<dbReference type="InterPro" id="IPR032675">
    <property type="entry name" value="LRR_dom_sf"/>
</dbReference>
<accession>A0A504J399</accession>
<evidence type="ECO:0000256" key="4">
    <source>
        <dbReference type="SAM" id="SignalP"/>
    </source>
</evidence>
<evidence type="ECO:0000313" key="5">
    <source>
        <dbReference type="EMBL" id="TPN85357.1"/>
    </source>
</evidence>
<dbReference type="PANTHER" id="PTHR31018">
    <property type="entry name" value="SPORULATION-SPECIFIC PROTEIN-RELATED"/>
    <property type="match status" value="1"/>
</dbReference>
<comment type="subcellular location">
    <subcellularLocation>
        <location evidence="1">Cell envelope</location>
    </subcellularLocation>
</comment>
<comment type="caution">
    <text evidence="5">The sequence shown here is derived from an EMBL/GenBank/DDBJ whole genome shotgun (WGS) entry which is preliminary data.</text>
</comment>
<keyword evidence="2 4" id="KW-0732">Signal</keyword>
<proteinExistence type="predicted"/>
<dbReference type="RefSeq" id="WP_226294269.1">
    <property type="nucleotide sequence ID" value="NZ_VFWZ01000004.1"/>
</dbReference>
<dbReference type="InterPro" id="IPR051648">
    <property type="entry name" value="CWI-Assembly_Regulator"/>
</dbReference>
<feature type="chain" id="PRO_5021491873" description="Receptor L-domain domain-containing protein" evidence="4">
    <location>
        <begin position="20"/>
        <end position="359"/>
    </location>
</feature>
<evidence type="ECO:0000313" key="6">
    <source>
        <dbReference type="Proteomes" id="UP000315540"/>
    </source>
</evidence>
<dbReference type="SUPFAM" id="SSF52058">
    <property type="entry name" value="L domain-like"/>
    <property type="match status" value="1"/>
</dbReference>
<sequence length="359" mass="38892">MKKMCIRFFLITIVLSYFSCSPEDGNNGMDGTDGTDGTDVDGITTLIISGDITDEEVSQIITEDLGTNTREIIVANTVNLTSLDLSQISTVPKIEISNNIKLENLVLTNLESISEEIIIDNNDLLTTINLENLSTAKTLDIRDNKVLNSINLSRLGEVERVAVSRNETLENLSFPMLENVTSTFFVGNHNALVEIDAANLESVGSLSIQRNIRLASIDFPSLINTSNIRIADNDMIQRISFANLERVGVDTANSIAISEDLLEELNFSKLTSFSSMNIDSTVLLTSVTLSSIQDFDRLFLDSRPGKLSTAVIDQVLSDLVNATPAITGSEISLSGTASAQALTDAETLRTSGNTVTITD</sequence>
<evidence type="ECO:0000256" key="2">
    <source>
        <dbReference type="ARBA" id="ARBA00022729"/>
    </source>
</evidence>
<dbReference type="Gene3D" id="3.80.10.10">
    <property type="entry name" value="Ribonuclease Inhibitor"/>
    <property type="match status" value="1"/>
</dbReference>
<reference evidence="5 6" key="1">
    <citation type="submission" date="2019-06" db="EMBL/GenBank/DDBJ databases">
        <authorList>
            <person name="Meng X."/>
        </authorList>
    </citation>
    <scope>NUCLEOTIDE SEQUENCE [LARGE SCALE GENOMIC DNA]</scope>
    <source>
        <strain evidence="5 6">M625</strain>
    </source>
</reference>
<feature type="signal peptide" evidence="4">
    <location>
        <begin position="1"/>
        <end position="19"/>
    </location>
</feature>
<dbReference type="AlphaFoldDB" id="A0A504J399"/>
<evidence type="ECO:0008006" key="7">
    <source>
        <dbReference type="Google" id="ProtNLM"/>
    </source>
</evidence>
<evidence type="ECO:0000256" key="1">
    <source>
        <dbReference type="ARBA" id="ARBA00004196"/>
    </source>
</evidence>
<gene>
    <name evidence="5" type="ORF">FHK87_15175</name>
</gene>
<dbReference type="PANTHER" id="PTHR31018:SF3">
    <property type="entry name" value="RECEPTOR PROTEIN-TYROSINE KINASE"/>
    <property type="match status" value="1"/>
</dbReference>
<keyword evidence="6" id="KW-1185">Reference proteome</keyword>
<organism evidence="5 6">
    <name type="scientific">Aquimarina algicola</name>
    <dbReference type="NCBI Taxonomy" id="2589995"/>
    <lineage>
        <taxon>Bacteria</taxon>
        <taxon>Pseudomonadati</taxon>
        <taxon>Bacteroidota</taxon>
        <taxon>Flavobacteriia</taxon>
        <taxon>Flavobacteriales</taxon>
        <taxon>Flavobacteriaceae</taxon>
        <taxon>Aquimarina</taxon>
    </lineage>
</organism>
<dbReference type="EMBL" id="VFWZ01000004">
    <property type="protein sequence ID" value="TPN85357.1"/>
    <property type="molecule type" value="Genomic_DNA"/>
</dbReference>
<dbReference type="GO" id="GO:0030313">
    <property type="term" value="C:cell envelope"/>
    <property type="evidence" value="ECO:0007669"/>
    <property type="project" value="UniProtKB-SubCell"/>
</dbReference>
<evidence type="ECO:0000256" key="3">
    <source>
        <dbReference type="ARBA" id="ARBA00023180"/>
    </source>
</evidence>